<keyword evidence="1" id="KW-0732">Signal</keyword>
<reference evidence="3" key="1">
    <citation type="journal article" date="2019" name="Int. J. Syst. Evol. Microbiol.">
        <title>The Global Catalogue of Microorganisms (GCM) 10K type strain sequencing project: providing services to taxonomists for standard genome sequencing and annotation.</title>
        <authorList>
            <consortium name="The Broad Institute Genomics Platform"/>
            <consortium name="The Broad Institute Genome Sequencing Center for Infectious Disease"/>
            <person name="Wu L."/>
            <person name="Ma J."/>
        </authorList>
    </citation>
    <scope>NUCLEOTIDE SEQUENCE [LARGE SCALE GENOMIC DNA]</scope>
    <source>
        <strain evidence="3">JCM 17555</strain>
    </source>
</reference>
<protein>
    <submittedName>
        <fullName evidence="2">Uncharacterized protein</fullName>
    </submittedName>
</protein>
<organism evidence="2 3">
    <name type="scientific">Allohahella marinimesophila</name>
    <dbReference type="NCBI Taxonomy" id="1054972"/>
    <lineage>
        <taxon>Bacteria</taxon>
        <taxon>Pseudomonadati</taxon>
        <taxon>Pseudomonadota</taxon>
        <taxon>Gammaproteobacteria</taxon>
        <taxon>Oceanospirillales</taxon>
        <taxon>Hahellaceae</taxon>
        <taxon>Allohahella</taxon>
    </lineage>
</organism>
<evidence type="ECO:0000313" key="3">
    <source>
        <dbReference type="Proteomes" id="UP001501337"/>
    </source>
</evidence>
<sequence length="97" mass="9747">MNRIILATAAIAALAISMQQARSAEVKGDVNTKVSTGVIIQKNTGIANRNEASIGSVSGKDTTISGSVSTTVSTGAVIQTNSGIASKNKVNIGSVTE</sequence>
<evidence type="ECO:0000256" key="1">
    <source>
        <dbReference type="SAM" id="SignalP"/>
    </source>
</evidence>
<comment type="caution">
    <text evidence="2">The sequence shown here is derived from an EMBL/GenBank/DDBJ whole genome shotgun (WGS) entry which is preliminary data.</text>
</comment>
<feature type="chain" id="PRO_5046649317" evidence="1">
    <location>
        <begin position="24"/>
        <end position="97"/>
    </location>
</feature>
<dbReference type="Proteomes" id="UP001501337">
    <property type="component" value="Unassembled WGS sequence"/>
</dbReference>
<gene>
    <name evidence="2" type="ORF">GCM10022278_24250</name>
</gene>
<accession>A0ABP7PH78</accession>
<dbReference type="EMBL" id="BAABBO010000010">
    <property type="protein sequence ID" value="GAA3965564.1"/>
    <property type="molecule type" value="Genomic_DNA"/>
</dbReference>
<keyword evidence="3" id="KW-1185">Reference proteome</keyword>
<feature type="signal peptide" evidence="1">
    <location>
        <begin position="1"/>
        <end position="23"/>
    </location>
</feature>
<dbReference type="RefSeq" id="WP_344806691.1">
    <property type="nucleotide sequence ID" value="NZ_BAABBO010000010.1"/>
</dbReference>
<name>A0ABP7PH78_9GAMM</name>
<proteinExistence type="predicted"/>
<evidence type="ECO:0000313" key="2">
    <source>
        <dbReference type="EMBL" id="GAA3965564.1"/>
    </source>
</evidence>